<dbReference type="PANTHER" id="PTHR24173">
    <property type="entry name" value="ANKYRIN REPEAT CONTAINING"/>
    <property type="match status" value="1"/>
</dbReference>
<dbReference type="InterPro" id="IPR036770">
    <property type="entry name" value="Ankyrin_rpt-contain_sf"/>
</dbReference>
<dbReference type="Ensembl" id="ENSOSIT00000010594.1">
    <property type="protein sequence ID" value="ENSOSIP00000009958.1"/>
    <property type="gene ID" value="ENSOSIG00000006228.1"/>
</dbReference>
<keyword evidence="1" id="KW-0677">Repeat</keyword>
<accession>A0A8C7XAG2</accession>
<dbReference type="PROSITE" id="PS50297">
    <property type="entry name" value="ANK_REP_REGION"/>
    <property type="match status" value="1"/>
</dbReference>
<organism evidence="4 5">
    <name type="scientific">Oryzias sinensis</name>
    <name type="common">Chinese medaka</name>
    <dbReference type="NCBI Taxonomy" id="183150"/>
    <lineage>
        <taxon>Eukaryota</taxon>
        <taxon>Metazoa</taxon>
        <taxon>Chordata</taxon>
        <taxon>Craniata</taxon>
        <taxon>Vertebrata</taxon>
        <taxon>Euteleostomi</taxon>
        <taxon>Actinopterygii</taxon>
        <taxon>Neopterygii</taxon>
        <taxon>Teleostei</taxon>
        <taxon>Neoteleostei</taxon>
        <taxon>Acanthomorphata</taxon>
        <taxon>Ovalentaria</taxon>
        <taxon>Atherinomorphae</taxon>
        <taxon>Beloniformes</taxon>
        <taxon>Adrianichthyidae</taxon>
        <taxon>Oryziinae</taxon>
        <taxon>Oryzias</taxon>
    </lineage>
</organism>
<dbReference type="SMART" id="SM00248">
    <property type="entry name" value="ANK"/>
    <property type="match status" value="1"/>
</dbReference>
<dbReference type="PANTHER" id="PTHR24173:SF84">
    <property type="entry name" value="ANKYRIN REPEAT DOMAIN 33AB"/>
    <property type="match status" value="1"/>
</dbReference>
<evidence type="ECO:0000256" key="3">
    <source>
        <dbReference type="PROSITE-ProRule" id="PRU00023"/>
    </source>
</evidence>
<reference evidence="4" key="2">
    <citation type="submission" date="2025-09" db="UniProtKB">
        <authorList>
            <consortium name="Ensembl"/>
        </authorList>
    </citation>
    <scope>IDENTIFICATION</scope>
</reference>
<protein>
    <submittedName>
        <fullName evidence="4">Ankyrin repeat domain 33Ab</fullName>
    </submittedName>
</protein>
<keyword evidence="2 3" id="KW-0040">ANK repeat</keyword>
<evidence type="ECO:0000313" key="5">
    <source>
        <dbReference type="Proteomes" id="UP000694383"/>
    </source>
</evidence>
<evidence type="ECO:0000256" key="2">
    <source>
        <dbReference type="ARBA" id="ARBA00023043"/>
    </source>
</evidence>
<dbReference type="SUPFAM" id="SSF48403">
    <property type="entry name" value="Ankyrin repeat"/>
    <property type="match status" value="1"/>
</dbReference>
<dbReference type="GeneTree" id="ENSGT00500000044852"/>
<dbReference type="Proteomes" id="UP000694383">
    <property type="component" value="Unplaced"/>
</dbReference>
<proteinExistence type="predicted"/>
<dbReference type="Gene3D" id="1.25.40.20">
    <property type="entry name" value="Ankyrin repeat-containing domain"/>
    <property type="match status" value="1"/>
</dbReference>
<reference evidence="4" key="1">
    <citation type="submission" date="2025-08" db="UniProtKB">
        <authorList>
            <consortium name="Ensembl"/>
        </authorList>
    </citation>
    <scope>IDENTIFICATION</scope>
</reference>
<feature type="repeat" description="ANK" evidence="3">
    <location>
        <begin position="18"/>
        <end position="50"/>
    </location>
</feature>
<name>A0A8C7XAG2_9TELE</name>
<dbReference type="AlphaFoldDB" id="A0A8C7XAG2"/>
<dbReference type="InterPro" id="IPR002110">
    <property type="entry name" value="Ankyrin_rpt"/>
</dbReference>
<evidence type="ECO:0000313" key="4">
    <source>
        <dbReference type="Ensembl" id="ENSOSIP00000009958.1"/>
    </source>
</evidence>
<dbReference type="PROSITE" id="PS50088">
    <property type="entry name" value="ANK_REPEAT"/>
    <property type="match status" value="1"/>
</dbReference>
<sequence>MYLLNYFPGVDTEVKDCRGFTALIKAAMTGRDDVVAALVMAGADIHAVDSTRGKCARDWALKTGRYETFHRLRRLAARPKVEQFCENYVVEWPELREKVAKAAAQKSPAEKITLRIKNTFGFSFPRDPQDNGVLDHMVRMTTSVHSPLISTGCRPLCPTSPPEMGKRRLAVAELLKKHSLKDPKFYPDSSPK</sequence>
<evidence type="ECO:0000256" key="1">
    <source>
        <dbReference type="ARBA" id="ARBA00022737"/>
    </source>
</evidence>
<dbReference type="Pfam" id="PF00023">
    <property type="entry name" value="Ank"/>
    <property type="match status" value="1"/>
</dbReference>
<keyword evidence="5" id="KW-1185">Reference proteome</keyword>